<dbReference type="InterPro" id="IPR011608">
    <property type="entry name" value="PRD"/>
</dbReference>
<dbReference type="PANTHER" id="PTHR30185">
    <property type="entry name" value="CRYPTIC BETA-GLUCOSIDE BGL OPERON ANTITERMINATOR"/>
    <property type="match status" value="1"/>
</dbReference>
<dbReference type="InterPro" id="IPR001550">
    <property type="entry name" value="Transcrpt_antitermin_CS"/>
</dbReference>
<gene>
    <name evidence="8" type="ORF">AMD02_15960</name>
</gene>
<dbReference type="RefSeq" id="WP_010896478.1">
    <property type="nucleotide sequence ID" value="NZ_CP040441.1"/>
</dbReference>
<dbReference type="PANTHER" id="PTHR30185:SF15">
    <property type="entry name" value="CRYPTIC BETA-GLUCOSIDE BGL OPERON ANTITERMINATOR"/>
    <property type="match status" value="1"/>
</dbReference>
<keyword evidence="5" id="KW-0804">Transcription</keyword>
<dbReference type="GeneID" id="87595853"/>
<dbReference type="PATRIC" id="fig|136160.3.peg.4134"/>
<evidence type="ECO:0000256" key="4">
    <source>
        <dbReference type="ARBA" id="ARBA00023159"/>
    </source>
</evidence>
<dbReference type="SUPFAM" id="SSF63520">
    <property type="entry name" value="PTS-regulatory domain, PRD"/>
    <property type="match status" value="2"/>
</dbReference>
<keyword evidence="1" id="KW-0677">Repeat</keyword>
<sequence>MKVVKVYNNNVVSVLNEQKQELIVTGRGIGFQKKRGDELEEEKIDKVFSLKDRAVSEKFKSLLYEVPMEYMEVTEEIISYAKEKLAKDLNDSIYISLTDHINFALERFQNGITISHGLLWELRRLYKEEFAIGMEALRIIKDRLGIELPEDEAGFITTHIINAELNEGMPNISNITKVVHDLLNIVRYHFKMEYDEDSLTFFRFVTHLKFFAQRLLSGTSLNSKDDFLLQIVKENHSEAYDCTLKIGEFLKAQYHYELTKEEQLYLTIHIERVVNRK</sequence>
<evidence type="ECO:0000256" key="6">
    <source>
        <dbReference type="ARBA" id="ARBA00038510"/>
    </source>
</evidence>
<proteinExistence type="inferred from homology"/>
<keyword evidence="3" id="KW-0805">Transcription regulation</keyword>
<evidence type="ECO:0000256" key="5">
    <source>
        <dbReference type="ARBA" id="ARBA00023163"/>
    </source>
</evidence>
<dbReference type="Gene3D" id="2.30.24.10">
    <property type="entry name" value="CAT RNA-binding domain"/>
    <property type="match status" value="1"/>
</dbReference>
<name>A0A0M0KDX3_ALKHA</name>
<evidence type="ECO:0000256" key="3">
    <source>
        <dbReference type="ARBA" id="ARBA00023015"/>
    </source>
</evidence>
<dbReference type="GO" id="GO:0045893">
    <property type="term" value="P:positive regulation of DNA-templated transcription"/>
    <property type="evidence" value="ECO:0007669"/>
    <property type="project" value="InterPro"/>
</dbReference>
<dbReference type="PROSITE" id="PS00654">
    <property type="entry name" value="PRD_1"/>
    <property type="match status" value="1"/>
</dbReference>
<dbReference type="InterPro" id="IPR004341">
    <property type="entry name" value="CAT_RNA-bd_dom"/>
</dbReference>
<keyword evidence="2" id="KW-0694">RNA-binding</keyword>
<comment type="caution">
    <text evidence="8">The sequence shown here is derived from an EMBL/GenBank/DDBJ whole genome shotgun (WGS) entry which is preliminary data.</text>
</comment>
<evidence type="ECO:0000313" key="8">
    <source>
        <dbReference type="EMBL" id="KOO37040.1"/>
    </source>
</evidence>
<dbReference type="GO" id="GO:0003723">
    <property type="term" value="F:RNA binding"/>
    <property type="evidence" value="ECO:0007669"/>
    <property type="project" value="UniProtKB-KW"/>
</dbReference>
<dbReference type="SUPFAM" id="SSF50151">
    <property type="entry name" value="SacY-like RNA-binding domain"/>
    <property type="match status" value="1"/>
</dbReference>
<dbReference type="SMART" id="SM01061">
    <property type="entry name" value="CAT_RBD"/>
    <property type="match status" value="1"/>
</dbReference>
<dbReference type="EMBL" id="LILD01000003">
    <property type="protein sequence ID" value="KOO37040.1"/>
    <property type="molecule type" value="Genomic_DNA"/>
</dbReference>
<evidence type="ECO:0000256" key="2">
    <source>
        <dbReference type="ARBA" id="ARBA00022884"/>
    </source>
</evidence>
<organism evidence="8">
    <name type="scientific">Halalkalibacterium halodurans</name>
    <name type="common">Bacillus halodurans</name>
    <dbReference type="NCBI Taxonomy" id="86665"/>
    <lineage>
        <taxon>Bacteria</taxon>
        <taxon>Bacillati</taxon>
        <taxon>Bacillota</taxon>
        <taxon>Bacilli</taxon>
        <taxon>Bacillales</taxon>
        <taxon>Bacillaceae</taxon>
        <taxon>Halalkalibacterium (ex Joshi et al. 2022)</taxon>
    </lineage>
</organism>
<dbReference type="InterPro" id="IPR036634">
    <property type="entry name" value="PRD_sf"/>
</dbReference>
<dbReference type="Pfam" id="PF00874">
    <property type="entry name" value="PRD"/>
    <property type="match status" value="2"/>
</dbReference>
<feature type="domain" description="PRD" evidence="7">
    <location>
        <begin position="65"/>
        <end position="170"/>
    </location>
</feature>
<protein>
    <submittedName>
        <fullName evidence="8">Transcription antiterminator LicT</fullName>
    </submittedName>
</protein>
<dbReference type="NCBIfam" id="NF046042">
    <property type="entry name" value="LicT"/>
    <property type="match status" value="1"/>
</dbReference>
<dbReference type="OMA" id="CSIALHI"/>
<accession>A0A0M0KDX3</accession>
<keyword evidence="4" id="KW-0010">Activator</keyword>
<reference evidence="8" key="1">
    <citation type="submission" date="2015-08" db="EMBL/GenBank/DDBJ databases">
        <title>Complete DNA Sequence of Pseudomonas syringae pv. actinidiae, the Causal Agent of Kiwifruit Canker Disease.</title>
        <authorList>
            <person name="Rikkerink E.H.A."/>
            <person name="Fineran P.C."/>
        </authorList>
    </citation>
    <scope>NUCLEOTIDE SEQUENCE</scope>
    <source>
        <strain evidence="8">DSM 13666</strain>
    </source>
</reference>
<evidence type="ECO:0000259" key="7">
    <source>
        <dbReference type="PROSITE" id="PS51372"/>
    </source>
</evidence>
<dbReference type="InterPro" id="IPR036650">
    <property type="entry name" value="CAT_RNA-bd_dom_sf"/>
</dbReference>
<dbReference type="InterPro" id="IPR050661">
    <property type="entry name" value="BglG_antiterminators"/>
</dbReference>
<dbReference type="AlphaFoldDB" id="A0A0M0KDX3"/>
<dbReference type="Pfam" id="PF03123">
    <property type="entry name" value="CAT_RBD"/>
    <property type="match status" value="1"/>
</dbReference>
<comment type="similarity">
    <text evidence="6">Belongs to the transcriptional antiterminator BglG family.</text>
</comment>
<evidence type="ECO:0000256" key="1">
    <source>
        <dbReference type="ARBA" id="ARBA00022737"/>
    </source>
</evidence>
<dbReference type="PROSITE" id="PS51372">
    <property type="entry name" value="PRD_2"/>
    <property type="match status" value="2"/>
</dbReference>
<feature type="domain" description="PRD" evidence="7">
    <location>
        <begin position="171"/>
        <end position="277"/>
    </location>
</feature>
<dbReference type="Gene3D" id="1.10.1790.10">
    <property type="entry name" value="PRD domain"/>
    <property type="match status" value="2"/>
</dbReference>